<keyword evidence="1" id="KW-0472">Membrane</keyword>
<gene>
    <name evidence="2" type="ORF">OUY24_30070</name>
</gene>
<comment type="caution">
    <text evidence="2">The sequence shown here is derived from an EMBL/GenBank/DDBJ whole genome shotgun (WGS) entry which is preliminary data.</text>
</comment>
<dbReference type="Proteomes" id="UP001212498">
    <property type="component" value="Unassembled WGS sequence"/>
</dbReference>
<accession>A0ABT4T5V3</accession>
<keyword evidence="1" id="KW-1133">Transmembrane helix</keyword>
<keyword evidence="1" id="KW-0812">Transmembrane</keyword>
<feature type="transmembrane region" description="Helical" evidence="1">
    <location>
        <begin position="37"/>
        <end position="61"/>
    </location>
</feature>
<dbReference type="RefSeq" id="WP_219543448.1">
    <property type="nucleotide sequence ID" value="NZ_BAABFD010000021.1"/>
</dbReference>
<organism evidence="2 3">
    <name type="scientific">Nonomuraea ferruginea</name>
    <dbReference type="NCBI Taxonomy" id="46174"/>
    <lineage>
        <taxon>Bacteria</taxon>
        <taxon>Bacillati</taxon>
        <taxon>Actinomycetota</taxon>
        <taxon>Actinomycetes</taxon>
        <taxon>Streptosporangiales</taxon>
        <taxon>Streptosporangiaceae</taxon>
        <taxon>Nonomuraea</taxon>
    </lineage>
</organism>
<dbReference type="EMBL" id="JAPNUD010000114">
    <property type="protein sequence ID" value="MDA0644893.1"/>
    <property type="molecule type" value="Genomic_DNA"/>
</dbReference>
<protein>
    <submittedName>
        <fullName evidence="2">Uncharacterized protein</fullName>
    </submittedName>
</protein>
<evidence type="ECO:0000313" key="3">
    <source>
        <dbReference type="Proteomes" id="UP001212498"/>
    </source>
</evidence>
<evidence type="ECO:0000313" key="2">
    <source>
        <dbReference type="EMBL" id="MDA0644893.1"/>
    </source>
</evidence>
<reference evidence="2 3" key="1">
    <citation type="submission" date="2022-11" db="EMBL/GenBank/DDBJ databases">
        <title>Nonomuraea corallina sp. nov., a new species of the genus Nonomuraea isolated from sea side sediment in Thai sea.</title>
        <authorList>
            <person name="Ngamcharungchit C."/>
            <person name="Matsumoto A."/>
            <person name="Suriyachadkun C."/>
            <person name="Panbangred W."/>
            <person name="Inahashi Y."/>
            <person name="Intra B."/>
        </authorList>
    </citation>
    <scope>NUCLEOTIDE SEQUENCE [LARGE SCALE GENOMIC DNA]</scope>
    <source>
        <strain evidence="2 3">DSM 43553</strain>
    </source>
</reference>
<name>A0ABT4T5V3_9ACTN</name>
<evidence type="ECO:0000256" key="1">
    <source>
        <dbReference type="SAM" id="Phobius"/>
    </source>
</evidence>
<sequence>MTGPQRSRRRRRTRPPRSDWQFPLLTDWGVRPERQKLLVIVTSSIAVLAAAVALVVVVASLGSYTPESRTGAAIAQTSSALPQTFHGWASPKLFEPISDRAEDAKPLTAKEVFAQKTLTGEKKLRLRLVASKIEADCSAALWGEALIEQVSAAECSQAARGLYTSADGRYVGQYTLLNLRDGQAAAELVESLKTLYRGGWTLPLESAKAAFPGSGYTEAGGYALGHYVGLVWIGRADGAEPTAKDDYVSLALTLRGAEKPVYQRVVAITGPGS</sequence>
<proteinExistence type="predicted"/>
<keyword evidence="3" id="KW-1185">Reference proteome</keyword>